<dbReference type="Proteomes" id="UP000288216">
    <property type="component" value="Unassembled WGS sequence"/>
</dbReference>
<dbReference type="EMBL" id="BFAA01012892">
    <property type="protein sequence ID" value="GCB77427.1"/>
    <property type="molecule type" value="Genomic_DNA"/>
</dbReference>
<keyword evidence="1" id="KW-0732">Signal</keyword>
<gene>
    <name evidence="2" type="ORF">scyTo_0018470</name>
</gene>
<feature type="non-terminal residue" evidence="2">
    <location>
        <position position="51"/>
    </location>
</feature>
<proteinExistence type="predicted"/>
<comment type="caution">
    <text evidence="2">The sequence shown here is derived from an EMBL/GenBank/DDBJ whole genome shotgun (WGS) entry which is preliminary data.</text>
</comment>
<accession>A0A401PWB0</accession>
<feature type="signal peptide" evidence="1">
    <location>
        <begin position="1"/>
        <end position="19"/>
    </location>
</feature>
<keyword evidence="3" id="KW-1185">Reference proteome</keyword>
<sequence length="51" mass="6012">MKLCYAVFVLLYCSVFNRSLQTDETMLHCQCAPVWREESSEPLYYLCSPDQ</sequence>
<evidence type="ECO:0000313" key="2">
    <source>
        <dbReference type="EMBL" id="GCB77427.1"/>
    </source>
</evidence>
<feature type="chain" id="PRO_5019351027" evidence="1">
    <location>
        <begin position="20"/>
        <end position="51"/>
    </location>
</feature>
<evidence type="ECO:0000256" key="1">
    <source>
        <dbReference type="SAM" id="SignalP"/>
    </source>
</evidence>
<reference evidence="2 3" key="1">
    <citation type="journal article" date="2018" name="Nat. Ecol. Evol.">
        <title>Shark genomes provide insights into elasmobranch evolution and the origin of vertebrates.</title>
        <authorList>
            <person name="Hara Y"/>
            <person name="Yamaguchi K"/>
            <person name="Onimaru K"/>
            <person name="Kadota M"/>
            <person name="Koyanagi M"/>
            <person name="Keeley SD"/>
            <person name="Tatsumi K"/>
            <person name="Tanaka K"/>
            <person name="Motone F"/>
            <person name="Kageyama Y"/>
            <person name="Nozu R"/>
            <person name="Adachi N"/>
            <person name="Nishimura O"/>
            <person name="Nakagawa R"/>
            <person name="Tanegashima C"/>
            <person name="Kiyatake I"/>
            <person name="Matsumoto R"/>
            <person name="Murakumo K"/>
            <person name="Nishida K"/>
            <person name="Terakita A"/>
            <person name="Kuratani S"/>
            <person name="Sato K"/>
            <person name="Hyodo S Kuraku.S."/>
        </authorList>
    </citation>
    <scope>NUCLEOTIDE SEQUENCE [LARGE SCALE GENOMIC DNA]</scope>
</reference>
<protein>
    <submittedName>
        <fullName evidence="2">Uncharacterized protein</fullName>
    </submittedName>
</protein>
<organism evidence="2 3">
    <name type="scientific">Scyliorhinus torazame</name>
    <name type="common">Cloudy catshark</name>
    <name type="synonym">Catulus torazame</name>
    <dbReference type="NCBI Taxonomy" id="75743"/>
    <lineage>
        <taxon>Eukaryota</taxon>
        <taxon>Metazoa</taxon>
        <taxon>Chordata</taxon>
        <taxon>Craniata</taxon>
        <taxon>Vertebrata</taxon>
        <taxon>Chondrichthyes</taxon>
        <taxon>Elasmobranchii</taxon>
        <taxon>Galeomorphii</taxon>
        <taxon>Galeoidea</taxon>
        <taxon>Carcharhiniformes</taxon>
        <taxon>Scyliorhinidae</taxon>
        <taxon>Scyliorhinus</taxon>
    </lineage>
</organism>
<evidence type="ECO:0000313" key="3">
    <source>
        <dbReference type="Proteomes" id="UP000288216"/>
    </source>
</evidence>
<dbReference type="AlphaFoldDB" id="A0A401PWB0"/>
<name>A0A401PWB0_SCYTO</name>